<evidence type="ECO:0000313" key="3">
    <source>
        <dbReference type="Proteomes" id="UP000195569"/>
    </source>
</evidence>
<dbReference type="EMBL" id="CYGY02000210">
    <property type="protein sequence ID" value="SIT52165.1"/>
    <property type="molecule type" value="Genomic_DNA"/>
</dbReference>
<feature type="compositionally biased region" description="Polar residues" evidence="1">
    <location>
        <begin position="74"/>
        <end position="83"/>
    </location>
</feature>
<gene>
    <name evidence="2" type="ORF">BN2476_2100005</name>
</gene>
<organism evidence="2 3">
    <name type="scientific">Paraburkholderia piptadeniae</name>
    <dbReference type="NCBI Taxonomy" id="1701573"/>
    <lineage>
        <taxon>Bacteria</taxon>
        <taxon>Pseudomonadati</taxon>
        <taxon>Pseudomonadota</taxon>
        <taxon>Betaproteobacteria</taxon>
        <taxon>Burkholderiales</taxon>
        <taxon>Burkholderiaceae</taxon>
        <taxon>Paraburkholderia</taxon>
    </lineage>
</organism>
<sequence length="101" mass="11772">MIQNRVVSSIVSMTKMCWRIERDYQVLKQKFGLGYYEGDGWWLPAHPIRTLDRLPDDFFVDGLNAYRRYRQAHNQPASVTLPNNPGVRRRSCSSTRPADPC</sequence>
<keyword evidence="3" id="KW-1185">Reference proteome</keyword>
<feature type="region of interest" description="Disordered" evidence="1">
    <location>
        <begin position="74"/>
        <end position="101"/>
    </location>
</feature>
<comment type="caution">
    <text evidence="2">The sequence shown here is derived from an EMBL/GenBank/DDBJ whole genome shotgun (WGS) entry which is preliminary data.</text>
</comment>
<dbReference type="Proteomes" id="UP000195569">
    <property type="component" value="Unassembled WGS sequence"/>
</dbReference>
<evidence type="ECO:0008006" key="4">
    <source>
        <dbReference type="Google" id="ProtNLM"/>
    </source>
</evidence>
<reference evidence="2" key="1">
    <citation type="submission" date="2016-12" db="EMBL/GenBank/DDBJ databases">
        <authorList>
            <person name="Moulin L."/>
        </authorList>
    </citation>
    <scope>NUCLEOTIDE SEQUENCE [LARGE SCALE GENOMIC DNA]</scope>
    <source>
        <strain evidence="2">STM 7183</strain>
    </source>
</reference>
<accession>A0A1N7SYX0</accession>
<feature type="compositionally biased region" description="Polar residues" evidence="1">
    <location>
        <begin position="92"/>
        <end position="101"/>
    </location>
</feature>
<name>A0A1N7SYX0_9BURK</name>
<evidence type="ECO:0000256" key="1">
    <source>
        <dbReference type="SAM" id="MobiDB-lite"/>
    </source>
</evidence>
<proteinExistence type="predicted"/>
<evidence type="ECO:0000313" key="2">
    <source>
        <dbReference type="EMBL" id="SIT52165.1"/>
    </source>
</evidence>
<dbReference type="AlphaFoldDB" id="A0A1N7SYX0"/>
<protein>
    <recommendedName>
        <fullName evidence="4">Transposase</fullName>
    </recommendedName>
</protein>